<dbReference type="Pfam" id="PF05739">
    <property type="entry name" value="SNARE"/>
    <property type="match status" value="1"/>
</dbReference>
<keyword evidence="3" id="KW-0813">Transport</keyword>
<dbReference type="CDD" id="cd00179">
    <property type="entry name" value="SynN"/>
    <property type="match status" value="1"/>
</dbReference>
<evidence type="ECO:0000256" key="7">
    <source>
        <dbReference type="ARBA" id="ARBA00022990"/>
    </source>
</evidence>
<dbReference type="GO" id="GO:0005484">
    <property type="term" value="F:SNAP receptor activity"/>
    <property type="evidence" value="ECO:0007669"/>
    <property type="project" value="TreeGrafter"/>
</dbReference>
<evidence type="ECO:0000256" key="4">
    <source>
        <dbReference type="ARBA" id="ARBA00022692"/>
    </source>
</evidence>
<dbReference type="GO" id="GO:0006887">
    <property type="term" value="P:exocytosis"/>
    <property type="evidence" value="ECO:0007669"/>
    <property type="project" value="TreeGrafter"/>
</dbReference>
<comment type="subcellular location">
    <subcellularLocation>
        <location evidence="1">Membrane</location>
        <topology evidence="1">Single-pass type IV membrane protein</topology>
    </subcellularLocation>
</comment>
<evidence type="ECO:0000256" key="9">
    <source>
        <dbReference type="ARBA" id="ARBA00023136"/>
    </source>
</evidence>
<sequence>MNDLLKDSFVIPRGGDTELEPAIPLCSGELCLEGFFLKVREIDAEYEKLQKLLKQLQDAHEESKAVTKAEVMKGIKQRMEKAVDEVRKTGLVMKAKIEAIDKDNLCDKRKAGRGEGTAIYRTRAATTLALKKKFKEKMSEFQAVRLNIHQEYREVVERRIFTVTGTRADEETIDNLIETGDSEHIFQKAIQEQGRGQILDTLAEIQERRDTVRDVEKKILELNQIYVDLAVLVEAQGDMLDNIESQVSKAVDHVQTGTTVLQKAKQRQRNSRKWMCIAVFILLVLIITVLASVLKPWTSSGGA</sequence>
<evidence type="ECO:0000256" key="2">
    <source>
        <dbReference type="ARBA" id="ARBA00009063"/>
    </source>
</evidence>
<dbReference type="GO" id="GO:0012505">
    <property type="term" value="C:endomembrane system"/>
    <property type="evidence" value="ECO:0007669"/>
    <property type="project" value="TreeGrafter"/>
</dbReference>
<evidence type="ECO:0000256" key="11">
    <source>
        <dbReference type="SAM" id="Phobius"/>
    </source>
</evidence>
<evidence type="ECO:0000256" key="10">
    <source>
        <dbReference type="SAM" id="Coils"/>
    </source>
</evidence>
<dbReference type="Gene3D" id="1.20.58.70">
    <property type="match status" value="1"/>
</dbReference>
<dbReference type="SMART" id="SM00503">
    <property type="entry name" value="SynN"/>
    <property type="match status" value="1"/>
</dbReference>
<dbReference type="InterPro" id="IPR006011">
    <property type="entry name" value="Syntaxin_N"/>
</dbReference>
<evidence type="ECO:0000256" key="8">
    <source>
        <dbReference type="ARBA" id="ARBA00023054"/>
    </source>
</evidence>
<dbReference type="GO" id="GO:0006906">
    <property type="term" value="P:vesicle fusion"/>
    <property type="evidence" value="ECO:0007669"/>
    <property type="project" value="TreeGrafter"/>
</dbReference>
<evidence type="ECO:0000256" key="3">
    <source>
        <dbReference type="ARBA" id="ARBA00022448"/>
    </source>
</evidence>
<dbReference type="AlphaFoldDB" id="A0A7N0RID5"/>
<keyword evidence="9 11" id="KW-0472">Membrane</keyword>
<dbReference type="PANTHER" id="PTHR19957">
    <property type="entry name" value="SYNTAXIN"/>
    <property type="match status" value="1"/>
</dbReference>
<dbReference type="GO" id="GO:0031201">
    <property type="term" value="C:SNARE complex"/>
    <property type="evidence" value="ECO:0007669"/>
    <property type="project" value="TreeGrafter"/>
</dbReference>
<keyword evidence="5" id="KW-0653">Protein transport</keyword>
<keyword evidence="4 11" id="KW-0812">Transmembrane</keyword>
<dbReference type="Gene3D" id="1.20.5.110">
    <property type="match status" value="1"/>
</dbReference>
<comment type="similarity">
    <text evidence="2">Belongs to the syntaxin family.</text>
</comment>
<dbReference type="GO" id="GO:0005886">
    <property type="term" value="C:plasma membrane"/>
    <property type="evidence" value="ECO:0007669"/>
    <property type="project" value="TreeGrafter"/>
</dbReference>
<keyword evidence="7" id="KW-0007">Acetylation</keyword>
<dbReference type="Proteomes" id="UP000594263">
    <property type="component" value="Unplaced"/>
</dbReference>
<reference evidence="13" key="1">
    <citation type="submission" date="2021-01" db="UniProtKB">
        <authorList>
            <consortium name="EnsemblPlants"/>
        </authorList>
    </citation>
    <scope>IDENTIFICATION</scope>
</reference>
<dbReference type="CDD" id="cd15848">
    <property type="entry name" value="SNARE_syntaxin1-like"/>
    <property type="match status" value="1"/>
</dbReference>
<dbReference type="SMART" id="SM00397">
    <property type="entry name" value="t_SNARE"/>
    <property type="match status" value="1"/>
</dbReference>
<dbReference type="InterPro" id="IPR010989">
    <property type="entry name" value="SNARE"/>
</dbReference>
<proteinExistence type="inferred from homology"/>
<organism evidence="13 14">
    <name type="scientific">Kalanchoe fedtschenkoi</name>
    <name type="common">Lavender scallops</name>
    <name type="synonym">South American air plant</name>
    <dbReference type="NCBI Taxonomy" id="63787"/>
    <lineage>
        <taxon>Eukaryota</taxon>
        <taxon>Viridiplantae</taxon>
        <taxon>Streptophyta</taxon>
        <taxon>Embryophyta</taxon>
        <taxon>Tracheophyta</taxon>
        <taxon>Spermatophyta</taxon>
        <taxon>Magnoliopsida</taxon>
        <taxon>eudicotyledons</taxon>
        <taxon>Gunneridae</taxon>
        <taxon>Pentapetalae</taxon>
        <taxon>Saxifragales</taxon>
        <taxon>Crassulaceae</taxon>
        <taxon>Kalanchoe</taxon>
    </lineage>
</organism>
<protein>
    <recommendedName>
        <fullName evidence="12">t-SNARE coiled-coil homology domain-containing protein</fullName>
    </recommendedName>
</protein>
<dbReference type="Gramene" id="Kaladp0011s0763.1.v1.1">
    <property type="protein sequence ID" value="Kaladp0011s0763.1.v1.1"/>
    <property type="gene ID" value="Kaladp0011s0763.v1.1"/>
</dbReference>
<name>A0A7N0RID5_KALFE</name>
<dbReference type="FunFam" id="1.20.5.110:FF:000008">
    <property type="entry name" value="Syntaxin 132"/>
    <property type="match status" value="1"/>
</dbReference>
<evidence type="ECO:0000259" key="12">
    <source>
        <dbReference type="PROSITE" id="PS50192"/>
    </source>
</evidence>
<feature type="transmembrane region" description="Helical" evidence="11">
    <location>
        <begin position="274"/>
        <end position="294"/>
    </location>
</feature>
<evidence type="ECO:0000313" key="14">
    <source>
        <dbReference type="Proteomes" id="UP000594263"/>
    </source>
</evidence>
<evidence type="ECO:0000313" key="13">
    <source>
        <dbReference type="EnsemblPlants" id="Kaladp0011s0763.1.v1.1"/>
    </source>
</evidence>
<keyword evidence="14" id="KW-1185">Reference proteome</keyword>
<dbReference type="GO" id="GO:0000149">
    <property type="term" value="F:SNARE binding"/>
    <property type="evidence" value="ECO:0007669"/>
    <property type="project" value="TreeGrafter"/>
</dbReference>
<dbReference type="InterPro" id="IPR000727">
    <property type="entry name" value="T_SNARE_dom"/>
</dbReference>
<dbReference type="PANTHER" id="PTHR19957:SF307">
    <property type="entry name" value="PROTEIN SSO1-RELATED"/>
    <property type="match status" value="1"/>
</dbReference>
<keyword evidence="8 10" id="KW-0175">Coiled coil</keyword>
<dbReference type="Pfam" id="PF00804">
    <property type="entry name" value="Syntaxin"/>
    <property type="match status" value="1"/>
</dbReference>
<accession>A0A7N0RID5</accession>
<dbReference type="InterPro" id="IPR045242">
    <property type="entry name" value="Syntaxin"/>
</dbReference>
<keyword evidence="6 11" id="KW-1133">Transmembrane helix</keyword>
<feature type="domain" description="T-SNARE coiled-coil homology" evidence="12">
    <location>
        <begin position="202"/>
        <end position="264"/>
    </location>
</feature>
<evidence type="ECO:0000256" key="6">
    <source>
        <dbReference type="ARBA" id="ARBA00022989"/>
    </source>
</evidence>
<dbReference type="PROSITE" id="PS50192">
    <property type="entry name" value="T_SNARE"/>
    <property type="match status" value="1"/>
</dbReference>
<dbReference type="GO" id="GO:0048278">
    <property type="term" value="P:vesicle docking"/>
    <property type="evidence" value="ECO:0007669"/>
    <property type="project" value="TreeGrafter"/>
</dbReference>
<dbReference type="EnsemblPlants" id="Kaladp0011s0763.1.v1.1">
    <property type="protein sequence ID" value="Kaladp0011s0763.1.v1.1"/>
    <property type="gene ID" value="Kaladp0011s0763.v1.1"/>
</dbReference>
<evidence type="ECO:0000256" key="1">
    <source>
        <dbReference type="ARBA" id="ARBA00004211"/>
    </source>
</evidence>
<dbReference type="GO" id="GO:0006886">
    <property type="term" value="P:intracellular protein transport"/>
    <property type="evidence" value="ECO:0007669"/>
    <property type="project" value="TreeGrafter"/>
</dbReference>
<evidence type="ECO:0000256" key="5">
    <source>
        <dbReference type="ARBA" id="ARBA00022927"/>
    </source>
</evidence>
<dbReference type="SUPFAM" id="SSF47661">
    <property type="entry name" value="t-snare proteins"/>
    <property type="match status" value="1"/>
</dbReference>
<feature type="coiled-coil region" evidence="10">
    <location>
        <begin position="39"/>
        <end position="69"/>
    </location>
</feature>